<proteinExistence type="predicted"/>
<sequence length="118" mass="13656">MSEIVGGMTLKHNFFKQYGVVDNSGRNIYYTAYYQITPDNYMDKVYLNLLSNEIAAVQTTYNFQTNKITTTIVAVNQNDTTRMRVLTNGDFIKSKIDNFNNLINSQINADKVNIKYFR</sequence>
<comment type="caution">
    <text evidence="1">The sequence shown here is derived from an EMBL/GenBank/DDBJ whole genome shotgun (WGS) entry which is preliminary data.</text>
</comment>
<accession>A0A0N1EBV0</accession>
<reference evidence="1 2" key="1">
    <citation type="submission" date="2014-06" db="EMBL/GenBank/DDBJ databases">
        <title>Helicobacter pullorum isolates in fresh chicken meat - phenotypic and genotypic features.</title>
        <authorList>
            <person name="Borges V."/>
            <person name="Santos A."/>
            <person name="Correia C.B."/>
            <person name="Saraiva M."/>
            <person name="Menard A."/>
            <person name="Vieira L."/>
            <person name="Sampaio D.A."/>
            <person name="Gomes J.P."/>
            <person name="Oleastro M."/>
        </authorList>
    </citation>
    <scope>NUCLEOTIDE SEQUENCE [LARGE SCALE GENOMIC DNA]</scope>
    <source>
        <strain evidence="1 2">229334/12</strain>
    </source>
</reference>
<dbReference type="Proteomes" id="UP000037997">
    <property type="component" value="Unassembled WGS sequence"/>
</dbReference>
<evidence type="ECO:0000313" key="2">
    <source>
        <dbReference type="Proteomes" id="UP000037997"/>
    </source>
</evidence>
<protein>
    <submittedName>
        <fullName evidence="1">Uncharacterized protein</fullName>
    </submittedName>
</protein>
<dbReference type="EMBL" id="JNOC01000034">
    <property type="protein sequence ID" value="KPH55726.1"/>
    <property type="molecule type" value="Genomic_DNA"/>
</dbReference>
<name>A0A0N1EBV0_9HELI</name>
<organism evidence="1 2">
    <name type="scientific">Helicobacter pullorum</name>
    <dbReference type="NCBI Taxonomy" id="35818"/>
    <lineage>
        <taxon>Bacteria</taxon>
        <taxon>Pseudomonadati</taxon>
        <taxon>Campylobacterota</taxon>
        <taxon>Epsilonproteobacteria</taxon>
        <taxon>Campylobacterales</taxon>
        <taxon>Helicobacteraceae</taxon>
        <taxon>Helicobacter</taxon>
    </lineage>
</organism>
<dbReference type="PATRIC" id="fig|35818.11.peg.1304"/>
<gene>
    <name evidence="1" type="ORF">HPU229334_06610</name>
</gene>
<evidence type="ECO:0000313" key="1">
    <source>
        <dbReference type="EMBL" id="KPH55726.1"/>
    </source>
</evidence>
<dbReference type="AlphaFoldDB" id="A0A0N1EBV0"/>